<feature type="domain" description="DUF1990" evidence="1">
    <location>
        <begin position="64"/>
        <end position="183"/>
    </location>
</feature>
<dbReference type="PANTHER" id="PTHR34202:SF1">
    <property type="entry name" value="UPF0548 PROTEIN"/>
    <property type="match status" value="1"/>
</dbReference>
<accession>D7BY68</accession>
<gene>
    <name evidence="2" type="ordered locus">SBI_08830</name>
</gene>
<evidence type="ECO:0000313" key="3">
    <source>
        <dbReference type="Proteomes" id="UP000000377"/>
    </source>
</evidence>
<evidence type="ECO:0000313" key="2">
    <source>
        <dbReference type="EMBL" id="ADI11948.1"/>
    </source>
</evidence>
<dbReference type="HOGENOM" id="CLU_080841_1_0_11"/>
<reference evidence="2 3" key="1">
    <citation type="journal article" date="2010" name="J. Bacteriol.">
        <title>Genome sequence of the milbemycin-producing bacterium Streptomyces bingchenggensis.</title>
        <authorList>
            <person name="Wang X.J."/>
            <person name="Yan Y.J."/>
            <person name="Zhang B."/>
            <person name="An J."/>
            <person name="Wang J.J."/>
            <person name="Tian J."/>
            <person name="Jiang L."/>
            <person name="Chen Y.H."/>
            <person name="Huang S.X."/>
            <person name="Yin M."/>
            <person name="Zhang J."/>
            <person name="Gao A.L."/>
            <person name="Liu C.X."/>
            <person name="Zhu Z.X."/>
            <person name="Xiang W.S."/>
        </authorList>
    </citation>
    <scope>NUCLEOTIDE SEQUENCE [LARGE SCALE GENOMIC DNA]</scope>
    <source>
        <strain evidence="2 3">BCW-1</strain>
    </source>
</reference>
<dbReference type="Pfam" id="PF09348">
    <property type="entry name" value="DUF1990"/>
    <property type="match status" value="2"/>
</dbReference>
<name>D7BY68_STRBB</name>
<organism evidence="2 3">
    <name type="scientific">Streptomyces bingchenggensis (strain BCW-1)</name>
    <dbReference type="NCBI Taxonomy" id="749414"/>
    <lineage>
        <taxon>Bacteria</taxon>
        <taxon>Bacillati</taxon>
        <taxon>Actinomycetota</taxon>
        <taxon>Actinomycetes</taxon>
        <taxon>Kitasatosporales</taxon>
        <taxon>Streptomycetaceae</taxon>
        <taxon>Streptomyces</taxon>
    </lineage>
</organism>
<dbReference type="InterPro" id="IPR014457">
    <property type="entry name" value="UCP010260"/>
</dbReference>
<dbReference type="RefSeq" id="WP_014181395.1">
    <property type="nucleotide sequence ID" value="NC_016582.1"/>
</dbReference>
<keyword evidence="3" id="KW-1185">Reference proteome</keyword>
<sequence length="191" mass="20477">MSPTGPVSRLTYPETGATRQWPLPDGYSHLRVSVPVGRGPDTFGAAGRAVMDWRMHRGGGGAGGRAVMDWRMHRAVGVSVRCWEPTAVAGLPVVMGLGVGRLRLRAPCQVVWTVAEETRTGFAYGTLPGHPERGEESFVVSLEPDGAVVLTVTAFSRPAVWYARAAGPLVPLFQRAYARRCGAVLRRLAAA</sequence>
<dbReference type="EMBL" id="CP002047">
    <property type="protein sequence ID" value="ADI11948.1"/>
    <property type="molecule type" value="Genomic_DNA"/>
</dbReference>
<dbReference type="AlphaFoldDB" id="D7BY68"/>
<feature type="domain" description="DUF1990" evidence="1">
    <location>
        <begin position="11"/>
        <end position="60"/>
    </location>
</feature>
<dbReference type="Proteomes" id="UP000000377">
    <property type="component" value="Chromosome"/>
</dbReference>
<evidence type="ECO:0000259" key="1">
    <source>
        <dbReference type="Pfam" id="PF09348"/>
    </source>
</evidence>
<dbReference type="eggNOG" id="COG4762">
    <property type="taxonomic scope" value="Bacteria"/>
</dbReference>
<proteinExistence type="predicted"/>
<dbReference type="InterPro" id="IPR018960">
    <property type="entry name" value="DUF1990"/>
</dbReference>
<protein>
    <recommendedName>
        <fullName evidence="1">DUF1990 domain-containing protein</fullName>
    </recommendedName>
</protein>
<dbReference type="PATRIC" id="fig|749414.3.peg.9094"/>
<dbReference type="PANTHER" id="PTHR34202">
    <property type="entry name" value="UPF0548 PROTEIN"/>
    <property type="match status" value="1"/>
</dbReference>
<dbReference type="PIRSF" id="PIRSF010260">
    <property type="entry name" value="UCP010260"/>
    <property type="match status" value="1"/>
</dbReference>
<dbReference type="KEGG" id="sbh:SBI_08830"/>
<dbReference type="STRING" id="749414.SBI_08830"/>